<feature type="region of interest" description="Disordered" evidence="1">
    <location>
        <begin position="587"/>
        <end position="609"/>
    </location>
</feature>
<sequence length="609" mass="65349">MTPSIPEILADLRRAAGELPPMAKAFLVAVAVMALLAVLAGIGLMALTPAPATPSLNLTAGYDASSIHLYHSGGASLSNSSFLVLVDGVDETKNVTYSPPLQNGIFAPGSMMIIPATSPVQGVSLVTADSHRTIIQSVYAEDFVLTTAGAPWSMAFPTQSNAQVQGVQAPAHSYTWPASPTPSPGFDTVTPGMVTVAAANSADPSKAQFRCTGTDDQVVINRALATGASVQLMDGTFHCSGRIVIPTHTTLAGAGTFQTIIEVKNSTDGYQPIEVSAPYVTLRGFSTAAQGFIMISASHVRVQDVYATSLGTDGVRYRSAGNGMFFVWADHQDLSDIEFYNCTAYDCTTHGFNMNQDFTDRVPHAIQNTRFVFCYAALCGYGEAGNSRSEWTTGFDLQEMNDLVDCQVLNCIADNNWESGFHFEPGERVDDSGKEIGPATRTVGVVLQNCLSENNGYRNTNPAHYFMAGYYVHKNTVLTNCRAVHNRNAGYFVQSGSNLTFDRCQDEQSTYGWLVIKSSSGITLSNCTADHPRIWSLWASSTDDLTLNGFTQVSPGGARGTLAMLGWYRDEETYQKPVTHSTFEITTTGGGSLSPITKEGDGNRYTLTP</sequence>
<dbReference type="InterPro" id="IPR011050">
    <property type="entry name" value="Pectin_lyase_fold/virulence"/>
</dbReference>
<dbReference type="eggNOG" id="arCOG02521">
    <property type="taxonomic scope" value="Archaea"/>
</dbReference>
<feature type="transmembrane region" description="Helical" evidence="2">
    <location>
        <begin position="25"/>
        <end position="47"/>
    </location>
</feature>
<dbReference type="Proteomes" id="UP000002457">
    <property type="component" value="Chromosome"/>
</dbReference>
<gene>
    <name evidence="3" type="ordered locus">Mpal_0105</name>
</gene>
<organism evidence="3 4">
    <name type="scientific">Methanosphaerula palustris (strain ATCC BAA-1556 / DSM 19958 / E1-9c)</name>
    <dbReference type="NCBI Taxonomy" id="521011"/>
    <lineage>
        <taxon>Archaea</taxon>
        <taxon>Methanobacteriati</taxon>
        <taxon>Methanobacteriota</taxon>
        <taxon>Stenosarchaea group</taxon>
        <taxon>Methanomicrobia</taxon>
        <taxon>Methanomicrobiales</taxon>
        <taxon>Methanoregulaceae</taxon>
        <taxon>Methanosphaerula</taxon>
    </lineage>
</organism>
<dbReference type="SMART" id="SM00710">
    <property type="entry name" value="PbH1"/>
    <property type="match status" value="4"/>
</dbReference>
<keyword evidence="2" id="KW-0812">Transmembrane</keyword>
<dbReference type="KEGG" id="mpl:Mpal_0105"/>
<keyword evidence="4" id="KW-1185">Reference proteome</keyword>
<evidence type="ECO:0000313" key="4">
    <source>
        <dbReference type="Proteomes" id="UP000002457"/>
    </source>
</evidence>
<accession>B8GIE7</accession>
<dbReference type="EMBL" id="CP001338">
    <property type="protein sequence ID" value="ACL15498.1"/>
    <property type="molecule type" value="Genomic_DNA"/>
</dbReference>
<dbReference type="AlphaFoldDB" id="B8GIE7"/>
<evidence type="ECO:0000256" key="2">
    <source>
        <dbReference type="SAM" id="Phobius"/>
    </source>
</evidence>
<dbReference type="SUPFAM" id="SSF51126">
    <property type="entry name" value="Pectin lyase-like"/>
    <property type="match status" value="1"/>
</dbReference>
<dbReference type="InterPro" id="IPR012334">
    <property type="entry name" value="Pectin_lyas_fold"/>
</dbReference>
<dbReference type="HOGENOM" id="CLU_448079_0_0_2"/>
<evidence type="ECO:0000256" key="1">
    <source>
        <dbReference type="SAM" id="MobiDB-lite"/>
    </source>
</evidence>
<keyword evidence="2" id="KW-1133">Transmembrane helix</keyword>
<reference evidence="3 4" key="1">
    <citation type="journal article" date="2015" name="Genome Announc.">
        <title>Complete Genome Sequence of Methanosphaerula palustris E1-9CT, a Hydrogenotrophic Methanogen Isolated from a Minerotrophic Fen Peatland.</title>
        <authorList>
            <person name="Cadillo-Quiroz H."/>
            <person name="Browne P."/>
            <person name="Kyrpides N."/>
            <person name="Woyke T."/>
            <person name="Goodwin L."/>
            <person name="Detter C."/>
            <person name="Yavitt J.B."/>
            <person name="Zinder S.H."/>
        </authorList>
    </citation>
    <scope>NUCLEOTIDE SEQUENCE [LARGE SCALE GENOMIC DNA]</scope>
    <source>
        <strain evidence="4">ATCC BAA-1556 / DSM 19958 / E1-9c</strain>
    </source>
</reference>
<proteinExistence type="predicted"/>
<evidence type="ECO:0000313" key="3">
    <source>
        <dbReference type="EMBL" id="ACL15498.1"/>
    </source>
</evidence>
<dbReference type="InterPro" id="IPR006626">
    <property type="entry name" value="PbH1"/>
</dbReference>
<protein>
    <submittedName>
        <fullName evidence="3">Parallel beta-helix repeat protein</fullName>
    </submittedName>
</protein>
<name>B8GIE7_METPE</name>
<dbReference type="Gene3D" id="2.160.20.10">
    <property type="entry name" value="Single-stranded right-handed beta-helix, Pectin lyase-like"/>
    <property type="match status" value="1"/>
</dbReference>
<dbReference type="STRING" id="521011.Mpal_0105"/>
<keyword evidence="2" id="KW-0472">Membrane</keyword>